<dbReference type="Proteomes" id="UP000002195">
    <property type="component" value="Unassembled WGS sequence"/>
</dbReference>
<feature type="transmembrane region" description="Helical" evidence="2">
    <location>
        <begin position="266"/>
        <end position="285"/>
    </location>
</feature>
<feature type="compositionally biased region" description="Low complexity" evidence="1">
    <location>
        <begin position="347"/>
        <end position="362"/>
    </location>
</feature>
<reference evidence="3 4" key="1">
    <citation type="journal article" date="2005" name="Nature">
        <title>The genome of the social amoeba Dictyostelium discoideum.</title>
        <authorList>
            <consortium name="The Dictyostelium discoideum Sequencing Consortium"/>
            <person name="Eichinger L."/>
            <person name="Pachebat J.A."/>
            <person name="Glockner G."/>
            <person name="Rajandream M.A."/>
            <person name="Sucgang R."/>
            <person name="Berriman M."/>
            <person name="Song J."/>
            <person name="Olsen R."/>
            <person name="Szafranski K."/>
            <person name="Xu Q."/>
            <person name="Tunggal B."/>
            <person name="Kummerfeld S."/>
            <person name="Madera M."/>
            <person name="Konfortov B.A."/>
            <person name="Rivero F."/>
            <person name="Bankier A.T."/>
            <person name="Lehmann R."/>
            <person name="Hamlin N."/>
            <person name="Davies R."/>
            <person name="Gaudet P."/>
            <person name="Fey P."/>
            <person name="Pilcher K."/>
            <person name="Chen G."/>
            <person name="Saunders D."/>
            <person name="Sodergren E."/>
            <person name="Davis P."/>
            <person name="Kerhornou A."/>
            <person name="Nie X."/>
            <person name="Hall N."/>
            <person name="Anjard C."/>
            <person name="Hemphill L."/>
            <person name="Bason N."/>
            <person name="Farbrother P."/>
            <person name="Desany B."/>
            <person name="Just E."/>
            <person name="Morio T."/>
            <person name="Rost R."/>
            <person name="Churcher C."/>
            <person name="Cooper J."/>
            <person name="Haydock S."/>
            <person name="van Driessche N."/>
            <person name="Cronin A."/>
            <person name="Goodhead I."/>
            <person name="Muzny D."/>
            <person name="Mourier T."/>
            <person name="Pain A."/>
            <person name="Lu M."/>
            <person name="Harper D."/>
            <person name="Lindsay R."/>
            <person name="Hauser H."/>
            <person name="James K."/>
            <person name="Quiles M."/>
            <person name="Madan Babu M."/>
            <person name="Saito T."/>
            <person name="Buchrieser C."/>
            <person name="Wardroper A."/>
            <person name="Felder M."/>
            <person name="Thangavelu M."/>
            <person name="Johnson D."/>
            <person name="Knights A."/>
            <person name="Loulseged H."/>
            <person name="Mungall K."/>
            <person name="Oliver K."/>
            <person name="Price C."/>
            <person name="Quail M.A."/>
            <person name="Urushihara H."/>
            <person name="Hernandez J."/>
            <person name="Rabbinowitsch E."/>
            <person name="Steffen D."/>
            <person name="Sanders M."/>
            <person name="Ma J."/>
            <person name="Kohara Y."/>
            <person name="Sharp S."/>
            <person name="Simmonds M."/>
            <person name="Spiegler S."/>
            <person name="Tivey A."/>
            <person name="Sugano S."/>
            <person name="White B."/>
            <person name="Walker D."/>
            <person name="Woodward J."/>
            <person name="Winckler T."/>
            <person name="Tanaka Y."/>
            <person name="Shaulsky G."/>
            <person name="Schleicher M."/>
            <person name="Weinstock G."/>
            <person name="Rosenthal A."/>
            <person name="Cox E.C."/>
            <person name="Chisholm R.L."/>
            <person name="Gibbs R."/>
            <person name="Loomis W.F."/>
            <person name="Platzer M."/>
            <person name="Kay R.R."/>
            <person name="Williams J."/>
            <person name="Dear P.H."/>
            <person name="Noegel A.A."/>
            <person name="Barrell B."/>
            <person name="Kuspa A."/>
        </authorList>
    </citation>
    <scope>NUCLEOTIDE SEQUENCE [LARGE SCALE GENOMIC DNA]</scope>
    <source>
        <strain evidence="3 4">AX4</strain>
    </source>
</reference>
<feature type="transmembrane region" description="Helical" evidence="2">
    <location>
        <begin position="148"/>
        <end position="169"/>
    </location>
</feature>
<keyword evidence="4" id="KW-1185">Reference proteome</keyword>
<dbReference type="FunCoup" id="Q54S37">
    <property type="interactions" value="131"/>
</dbReference>
<feature type="transmembrane region" description="Helical" evidence="2">
    <location>
        <begin position="15"/>
        <end position="33"/>
    </location>
</feature>
<dbReference type="PhylomeDB" id="Q54S37"/>
<dbReference type="InParanoid" id="Q54S37"/>
<dbReference type="GeneID" id="8623742"/>
<feature type="transmembrane region" description="Helical" evidence="2">
    <location>
        <begin position="197"/>
        <end position="218"/>
    </location>
</feature>
<dbReference type="KEGG" id="ddi:DDB_G0282685"/>
<feature type="compositionally biased region" description="Basic and acidic residues" evidence="1">
    <location>
        <begin position="395"/>
        <end position="410"/>
    </location>
</feature>
<proteinExistence type="predicted"/>
<evidence type="ECO:0000256" key="1">
    <source>
        <dbReference type="SAM" id="MobiDB-lite"/>
    </source>
</evidence>
<evidence type="ECO:0000256" key="2">
    <source>
        <dbReference type="SAM" id="Phobius"/>
    </source>
</evidence>
<dbReference type="eggNOG" id="ENOG502REBG">
    <property type="taxonomic scope" value="Eukaryota"/>
</dbReference>
<keyword evidence="2" id="KW-0812">Transmembrane</keyword>
<evidence type="ECO:0000313" key="3">
    <source>
        <dbReference type="EMBL" id="EAL66202.1"/>
    </source>
</evidence>
<feature type="transmembrane region" description="Helical" evidence="2">
    <location>
        <begin position="305"/>
        <end position="323"/>
    </location>
</feature>
<dbReference type="dictyBase" id="DDB_G0282685"/>
<dbReference type="VEuPathDB" id="AmoebaDB:DDB_G0282685"/>
<dbReference type="AlphaFoldDB" id="Q54S37"/>
<sequence>MGLQFDSKFDWLKNLRVQIALLTLVGWAIALSVDRTYVESYRNESDQIFTQQGMMQMVRNRGQNAALIILSIFETCLFGVGLAFFVAVGFRVFKIKNSMLRKRMIWCWCTISFFCMEWWPHSTTHFLILTTGHDPLRDYITMETTFHWTITFCSVVLGYFQYDLIKLMYEVAMMRSKMKEGREVDPLKQEWYKNFNYHGLVIGVIFFAIAVPVAFHYQPLEPTYVAYQKFFFVTFHLVNSAVLALGFTFAYIALRTILLLPPSPGKKVSIFSSIAITFLFVIQYPHPFFHTNTELKMNNTVAIDFGVHIPIVLATGILAFYQFRMLELATDEKSSLSVAAQMRRKSNSGGASSQGASNAGSSMKSAENNSGSFGASSIEESTSKNSSATDNNPIEMKKIGADDVTIDIHG</sequence>
<gene>
    <name evidence="3" type="ORF">DDB_G0282685</name>
</gene>
<keyword evidence="2" id="KW-1133">Transmembrane helix</keyword>
<protein>
    <submittedName>
        <fullName evidence="3">Uncharacterized protein</fullName>
    </submittedName>
</protein>
<dbReference type="OMA" id="LMYEVAM"/>
<dbReference type="EMBL" id="AAFI02000047">
    <property type="protein sequence ID" value="EAL66202.1"/>
    <property type="molecule type" value="Genomic_DNA"/>
</dbReference>
<dbReference type="PaxDb" id="44689-DDB0204919"/>
<feature type="compositionally biased region" description="Polar residues" evidence="1">
    <location>
        <begin position="363"/>
        <end position="375"/>
    </location>
</feature>
<feature type="transmembrane region" description="Helical" evidence="2">
    <location>
        <begin position="65"/>
        <end position="93"/>
    </location>
</feature>
<feature type="compositionally biased region" description="Low complexity" evidence="1">
    <location>
        <begin position="376"/>
        <end position="387"/>
    </location>
</feature>
<accession>Q54S37</accession>
<dbReference type="HOGENOM" id="CLU_659596_0_0_1"/>
<name>Q54S37_DICDI</name>
<feature type="transmembrane region" description="Helical" evidence="2">
    <location>
        <begin position="230"/>
        <end position="254"/>
    </location>
</feature>
<keyword evidence="2" id="KW-0472">Membrane</keyword>
<dbReference type="RefSeq" id="XP_640202.1">
    <property type="nucleotide sequence ID" value="XM_635110.1"/>
</dbReference>
<evidence type="ECO:0000313" key="4">
    <source>
        <dbReference type="Proteomes" id="UP000002195"/>
    </source>
</evidence>
<organism evidence="3 4">
    <name type="scientific">Dictyostelium discoideum</name>
    <name type="common">Social amoeba</name>
    <dbReference type="NCBI Taxonomy" id="44689"/>
    <lineage>
        <taxon>Eukaryota</taxon>
        <taxon>Amoebozoa</taxon>
        <taxon>Evosea</taxon>
        <taxon>Eumycetozoa</taxon>
        <taxon>Dictyostelia</taxon>
        <taxon>Dictyosteliales</taxon>
        <taxon>Dictyosteliaceae</taxon>
        <taxon>Dictyostelium</taxon>
    </lineage>
</organism>
<comment type="caution">
    <text evidence="3">The sequence shown here is derived from an EMBL/GenBank/DDBJ whole genome shotgun (WGS) entry which is preliminary data.</text>
</comment>
<feature type="region of interest" description="Disordered" evidence="1">
    <location>
        <begin position="340"/>
        <end position="410"/>
    </location>
</feature>